<dbReference type="InterPro" id="IPR038576">
    <property type="entry name" value="Methyltransf_Zn-bd_dom_put_sf"/>
</dbReference>
<protein>
    <recommendedName>
        <fullName evidence="5">Methyltransferase</fullName>
    </recommendedName>
</protein>
<dbReference type="PANTHER" id="PTHR43861:SF5">
    <property type="entry name" value="BLL5978 PROTEIN"/>
    <property type="match status" value="1"/>
</dbReference>
<dbReference type="PANTHER" id="PTHR43861">
    <property type="entry name" value="TRANS-ACONITATE 2-METHYLTRANSFERASE-RELATED"/>
    <property type="match status" value="1"/>
</dbReference>
<dbReference type="InterPro" id="IPR013630">
    <property type="entry name" value="Methyltransf_Zn-bd_dom_put"/>
</dbReference>
<dbReference type="Gene3D" id="3.40.50.150">
    <property type="entry name" value="Vaccinia Virus protein VP39"/>
    <property type="match status" value="1"/>
</dbReference>
<sequence length="416" mass="47426">MNNYYRRTSCLICGSKDLYQFLDLGKTPLADSFLSKKELNKKELYFPLSIHVCENCNHIQILDAVHPRLLFPEEYALFSSGGPSMVKHFEDYAKEVHERFENIKNKFVIEIASNDGALLVPMKKLGFKVLGIEPTINTAKVARSRGIEVVTEFFSEPFSRKLASKYRQAGIVLANNVLAHTDNPTAFVKGVKNILDSNGVFVFEFQYGLELIKNTEFDNIYHEHSSFFTIRPLKLLMEKCGMRLFDIKPIATQGGSLRCYATHAENSFYKETTASAKMEKKEIREGMDKLKTYDDFGKRAVAIKVRLLDIILNIKKRGGRIVAYGAPAKGNTLLNFCGIGPKLIEYCIEKTKFKFNKFTPGMHIPVVSDDIIKKDGYPDFYLVLIWNYLDAIYAREKEYRKGGGKFIIPNPSPRII</sequence>
<organism evidence="3 4">
    <name type="scientific">Candidatus Nealsonbacteria bacterium RIFCSPLOWO2_01_FULL_41_9</name>
    <dbReference type="NCBI Taxonomy" id="1801671"/>
    <lineage>
        <taxon>Bacteria</taxon>
        <taxon>Candidatus Nealsoniibacteriota</taxon>
    </lineage>
</organism>
<dbReference type="AlphaFoldDB" id="A0A1G2EAL2"/>
<dbReference type="Proteomes" id="UP000176406">
    <property type="component" value="Unassembled WGS sequence"/>
</dbReference>
<dbReference type="Gene3D" id="3.40.50.720">
    <property type="entry name" value="NAD(P)-binding Rossmann-like Domain"/>
    <property type="match status" value="1"/>
</dbReference>
<dbReference type="InterPro" id="IPR013691">
    <property type="entry name" value="MeTrfase_14"/>
</dbReference>
<dbReference type="Pfam" id="PF13489">
    <property type="entry name" value="Methyltransf_23"/>
    <property type="match status" value="1"/>
</dbReference>
<proteinExistence type="predicted"/>
<evidence type="ECO:0000313" key="4">
    <source>
        <dbReference type="Proteomes" id="UP000176406"/>
    </source>
</evidence>
<dbReference type="EMBL" id="MHMG01000037">
    <property type="protein sequence ID" value="OGZ22749.1"/>
    <property type="molecule type" value="Genomic_DNA"/>
</dbReference>
<evidence type="ECO:0000313" key="3">
    <source>
        <dbReference type="EMBL" id="OGZ22749.1"/>
    </source>
</evidence>
<reference evidence="3 4" key="1">
    <citation type="journal article" date="2016" name="Nat. Commun.">
        <title>Thousands of microbial genomes shed light on interconnected biogeochemical processes in an aquifer system.</title>
        <authorList>
            <person name="Anantharaman K."/>
            <person name="Brown C.T."/>
            <person name="Hug L.A."/>
            <person name="Sharon I."/>
            <person name="Castelle C.J."/>
            <person name="Probst A.J."/>
            <person name="Thomas B.C."/>
            <person name="Singh A."/>
            <person name="Wilkins M.J."/>
            <person name="Karaoz U."/>
            <person name="Brodie E.L."/>
            <person name="Williams K.H."/>
            <person name="Hubbard S.S."/>
            <person name="Banfield J.F."/>
        </authorList>
    </citation>
    <scope>NUCLEOTIDE SEQUENCE [LARGE SCALE GENOMIC DNA]</scope>
</reference>
<dbReference type="Pfam" id="PF08484">
    <property type="entry name" value="Methyltransf_14"/>
    <property type="match status" value="1"/>
</dbReference>
<feature type="domain" description="C-methyltransferase" evidence="2">
    <location>
        <begin position="252"/>
        <end position="411"/>
    </location>
</feature>
<dbReference type="SUPFAM" id="SSF53335">
    <property type="entry name" value="S-adenosyl-L-methionine-dependent methyltransferases"/>
    <property type="match status" value="1"/>
</dbReference>
<comment type="caution">
    <text evidence="3">The sequence shown here is derived from an EMBL/GenBank/DDBJ whole genome shotgun (WGS) entry which is preliminary data.</text>
</comment>
<dbReference type="Pfam" id="PF08421">
    <property type="entry name" value="Methyltransf_13"/>
    <property type="match status" value="1"/>
</dbReference>
<feature type="domain" description="Methyltransferase putative zinc binding" evidence="1">
    <location>
        <begin position="10"/>
        <end position="71"/>
    </location>
</feature>
<dbReference type="CDD" id="cd02440">
    <property type="entry name" value="AdoMet_MTases"/>
    <property type="match status" value="1"/>
</dbReference>
<dbReference type="InterPro" id="IPR029063">
    <property type="entry name" value="SAM-dependent_MTases_sf"/>
</dbReference>
<evidence type="ECO:0000259" key="2">
    <source>
        <dbReference type="Pfam" id="PF08484"/>
    </source>
</evidence>
<dbReference type="Gene3D" id="6.20.50.110">
    <property type="entry name" value="Methyltransferase, zinc-binding domain"/>
    <property type="match status" value="1"/>
</dbReference>
<gene>
    <name evidence="3" type="ORF">A3A08_01850</name>
</gene>
<evidence type="ECO:0008006" key="5">
    <source>
        <dbReference type="Google" id="ProtNLM"/>
    </source>
</evidence>
<evidence type="ECO:0000259" key="1">
    <source>
        <dbReference type="Pfam" id="PF08421"/>
    </source>
</evidence>
<accession>A0A1G2EAL2</accession>
<name>A0A1G2EAL2_9BACT</name>